<evidence type="ECO:0008006" key="5">
    <source>
        <dbReference type="Google" id="ProtNLM"/>
    </source>
</evidence>
<dbReference type="Proteomes" id="UP000053617">
    <property type="component" value="Unassembled WGS sequence"/>
</dbReference>
<feature type="region of interest" description="Disordered" evidence="2">
    <location>
        <begin position="158"/>
        <end position="189"/>
    </location>
</feature>
<feature type="compositionally biased region" description="Basic and acidic residues" evidence="2">
    <location>
        <begin position="112"/>
        <end position="123"/>
    </location>
</feature>
<dbReference type="InterPro" id="IPR015034">
    <property type="entry name" value="Bles03"/>
</dbReference>
<dbReference type="PANTHER" id="PTHR31977:SF1">
    <property type="entry name" value="UPF0696 PROTEIN C11ORF68"/>
    <property type="match status" value="1"/>
</dbReference>
<dbReference type="OrthoDB" id="10067381at2759"/>
<organism evidence="3 4">
    <name type="scientific">Rhinocladiella mackenziei CBS 650.93</name>
    <dbReference type="NCBI Taxonomy" id="1442369"/>
    <lineage>
        <taxon>Eukaryota</taxon>
        <taxon>Fungi</taxon>
        <taxon>Dikarya</taxon>
        <taxon>Ascomycota</taxon>
        <taxon>Pezizomycotina</taxon>
        <taxon>Eurotiomycetes</taxon>
        <taxon>Chaetothyriomycetidae</taxon>
        <taxon>Chaetothyriales</taxon>
        <taxon>Herpotrichiellaceae</taxon>
        <taxon>Rhinocladiella</taxon>
    </lineage>
</organism>
<accession>A0A0D2IP67</accession>
<sequence length="402" mass="45016">MSEISSTTTEELGPISDDLFSEESDFFGNSEAKSTYDRLAVSYDPQKYWRTHEWNAQVVAVKGLKAQKAASRKARRVAKEAAKKRAEKNALSVKPESSNQPRQAAGEVRNPGLEHGDFLDPARDSSAQNYYEGNPMAKQLSESLDDFLTRLPPSTTTISDGGPWIHIDNPHPQPIVRGSPPGLQRRRHPDDVDRQTFFQHGSRLLERFRERKAEMEAQNPGKAKGSITRMLSNDRLNLEKEIIDLATKHNVTSGKWLLFLAPEEVDRVWEIVARATWEGKLGVTAKVETASDGDSDESGDGRGDGKGERSSNNTEGGYRLLCVYTHDFTAEDDVDRVLRAIKDLGLLDHNSKAGHALKTIYYKIDAYTYLDIKSGNGYGLKASRYSSRSRYADWYKKNSSDV</sequence>
<feature type="region of interest" description="Disordered" evidence="2">
    <location>
        <begin position="288"/>
        <end position="312"/>
    </location>
</feature>
<feature type="compositionally biased region" description="Basic and acidic residues" evidence="2">
    <location>
        <begin position="77"/>
        <end position="88"/>
    </location>
</feature>
<name>A0A0D2IP67_9EURO</name>
<dbReference type="EMBL" id="KN847476">
    <property type="protein sequence ID" value="KIX07649.1"/>
    <property type="molecule type" value="Genomic_DNA"/>
</dbReference>
<dbReference type="VEuPathDB" id="FungiDB:Z518_02302"/>
<dbReference type="PANTHER" id="PTHR31977">
    <property type="entry name" value="UPF0696 PROTEIN C11ORF68"/>
    <property type="match status" value="1"/>
</dbReference>
<evidence type="ECO:0000256" key="2">
    <source>
        <dbReference type="SAM" id="MobiDB-lite"/>
    </source>
</evidence>
<gene>
    <name evidence="3" type="ORF">Z518_02302</name>
</gene>
<reference evidence="3 4" key="1">
    <citation type="submission" date="2015-01" db="EMBL/GenBank/DDBJ databases">
        <title>The Genome Sequence of Rhinocladiella mackenzie CBS 650.93.</title>
        <authorList>
            <consortium name="The Broad Institute Genomics Platform"/>
            <person name="Cuomo C."/>
            <person name="de Hoog S."/>
            <person name="Gorbushina A."/>
            <person name="Stielow B."/>
            <person name="Teixiera M."/>
            <person name="Abouelleil A."/>
            <person name="Chapman S.B."/>
            <person name="Priest M."/>
            <person name="Young S.K."/>
            <person name="Wortman J."/>
            <person name="Nusbaum C."/>
            <person name="Birren B."/>
        </authorList>
    </citation>
    <scope>NUCLEOTIDE SEQUENCE [LARGE SCALE GENOMIC DNA]</scope>
    <source>
        <strain evidence="3 4">CBS 650.93</strain>
    </source>
</reference>
<dbReference type="SUPFAM" id="SSF55418">
    <property type="entry name" value="eIF4e-like"/>
    <property type="match status" value="1"/>
</dbReference>
<keyword evidence="4" id="KW-1185">Reference proteome</keyword>
<evidence type="ECO:0000313" key="4">
    <source>
        <dbReference type="Proteomes" id="UP000053617"/>
    </source>
</evidence>
<evidence type="ECO:0000313" key="3">
    <source>
        <dbReference type="EMBL" id="KIX07649.1"/>
    </source>
</evidence>
<dbReference type="AlphaFoldDB" id="A0A0D2IP67"/>
<feature type="region of interest" description="Disordered" evidence="2">
    <location>
        <begin position="1"/>
        <end position="23"/>
    </location>
</feature>
<feature type="compositionally biased region" description="Polar residues" evidence="2">
    <location>
        <begin position="1"/>
        <end position="10"/>
    </location>
</feature>
<dbReference type="GeneID" id="25290373"/>
<comment type="similarity">
    <text evidence="1">Belongs to the UPF0696 family.</text>
</comment>
<protein>
    <recommendedName>
        <fullName evidence="5">DUF1917-domain-containing protein</fullName>
    </recommendedName>
</protein>
<dbReference type="HOGENOM" id="CLU_051869_0_2_1"/>
<proteinExistence type="inferred from homology"/>
<feature type="region of interest" description="Disordered" evidence="2">
    <location>
        <begin position="69"/>
        <end position="130"/>
    </location>
</feature>
<dbReference type="Gene3D" id="3.30.760.10">
    <property type="entry name" value="RNA Cap, Translation Initiation Factor Eif4e"/>
    <property type="match status" value="1"/>
</dbReference>
<dbReference type="InterPro" id="IPR023398">
    <property type="entry name" value="TIF_eIF4e-like"/>
</dbReference>
<feature type="compositionally biased region" description="Basic and acidic residues" evidence="2">
    <location>
        <begin position="299"/>
        <end position="309"/>
    </location>
</feature>
<dbReference type="RefSeq" id="XP_013274785.1">
    <property type="nucleotide sequence ID" value="XM_013419331.1"/>
</dbReference>
<dbReference type="Pfam" id="PF08939">
    <property type="entry name" value="Bles03"/>
    <property type="match status" value="2"/>
</dbReference>
<evidence type="ECO:0000256" key="1">
    <source>
        <dbReference type="ARBA" id="ARBA00010568"/>
    </source>
</evidence>